<proteinExistence type="predicted"/>
<dbReference type="AlphaFoldDB" id="A0A6C0H1F9"/>
<reference evidence="1" key="1">
    <citation type="journal article" date="2020" name="Nature">
        <title>Giant virus diversity and host interactions through global metagenomics.</title>
        <authorList>
            <person name="Schulz F."/>
            <person name="Roux S."/>
            <person name="Paez-Espino D."/>
            <person name="Jungbluth S."/>
            <person name="Walsh D.A."/>
            <person name="Denef V.J."/>
            <person name="McMahon K.D."/>
            <person name="Konstantinidis K.T."/>
            <person name="Eloe-Fadrosh E.A."/>
            <person name="Kyrpides N.C."/>
            <person name="Woyke T."/>
        </authorList>
    </citation>
    <scope>NUCLEOTIDE SEQUENCE</scope>
    <source>
        <strain evidence="1">GVMAG-M-3300023179-4</strain>
    </source>
</reference>
<evidence type="ECO:0000313" key="1">
    <source>
        <dbReference type="EMBL" id="QHT74220.1"/>
    </source>
</evidence>
<name>A0A6C0H1F9_9ZZZZ</name>
<dbReference type="EMBL" id="MN739842">
    <property type="protein sequence ID" value="QHT74220.1"/>
    <property type="molecule type" value="Genomic_DNA"/>
</dbReference>
<protein>
    <submittedName>
        <fullName evidence="1">Uncharacterized protein</fullName>
    </submittedName>
</protein>
<organism evidence="1">
    <name type="scientific">viral metagenome</name>
    <dbReference type="NCBI Taxonomy" id="1070528"/>
    <lineage>
        <taxon>unclassified sequences</taxon>
        <taxon>metagenomes</taxon>
        <taxon>organismal metagenomes</taxon>
    </lineage>
</organism>
<sequence>MSIVFRKAHTTEDKKQSTPNQLYVTIVEKADLQSPGAILVKASSEMLINLPKSLIYKSENGAHSYKDASGNLEISIDSDFTSLNINLYGTKIDLQFGNLEEFKKIKESLDTLIVAPEAAHARSTEFSRRGGLYAKYLKYKGKYLSLKKLL</sequence>
<accession>A0A6C0H1F9</accession>